<proteinExistence type="predicted"/>
<feature type="transmembrane region" description="Helical" evidence="1">
    <location>
        <begin position="42"/>
        <end position="63"/>
    </location>
</feature>
<feature type="transmembrane region" description="Helical" evidence="1">
    <location>
        <begin position="154"/>
        <end position="174"/>
    </location>
</feature>
<keyword evidence="1" id="KW-1133">Transmembrane helix</keyword>
<gene>
    <name evidence="2" type="ORF">IEQ44_01090</name>
</gene>
<evidence type="ECO:0000256" key="1">
    <source>
        <dbReference type="SAM" id="Phobius"/>
    </source>
</evidence>
<evidence type="ECO:0000313" key="3">
    <source>
        <dbReference type="Proteomes" id="UP000756387"/>
    </source>
</evidence>
<protein>
    <submittedName>
        <fullName evidence="2">Uncharacterized protein</fullName>
    </submittedName>
</protein>
<evidence type="ECO:0000313" key="2">
    <source>
        <dbReference type="EMBL" id="MBE7323246.1"/>
    </source>
</evidence>
<reference evidence="2 3" key="1">
    <citation type="submission" date="2020-10" db="EMBL/GenBank/DDBJ databases">
        <title>Nocardioides sp. isolated from sludge.</title>
        <authorList>
            <person name="Zhang X."/>
        </authorList>
    </citation>
    <scope>NUCLEOTIDE SEQUENCE [LARGE SCALE GENOMIC DNA]</scope>
    <source>
        <strain evidence="2 3">Y6</strain>
    </source>
</reference>
<feature type="transmembrane region" description="Helical" evidence="1">
    <location>
        <begin position="127"/>
        <end position="148"/>
    </location>
</feature>
<keyword evidence="3" id="KW-1185">Reference proteome</keyword>
<organism evidence="2 3">
    <name type="scientific">Nocardioides malaquae</name>
    <dbReference type="NCBI Taxonomy" id="2773426"/>
    <lineage>
        <taxon>Bacteria</taxon>
        <taxon>Bacillati</taxon>
        <taxon>Actinomycetota</taxon>
        <taxon>Actinomycetes</taxon>
        <taxon>Propionibacteriales</taxon>
        <taxon>Nocardioidaceae</taxon>
        <taxon>Nocardioides</taxon>
    </lineage>
</organism>
<sequence>MDAGTVGPASTARTLQVAGVDVPVPPTLGGPMVDRPSTVVNALRVVVALSVLSGVITLLAWVFRTDLVLAWAEGNAGARQLLREGGIEAVEESLSVPGFVPVIVTSFVVLLMLLGVLSVFFREGFTWARICLATIALFGAFLAVLSIASGIPPLFEVLSGVAVLLCVLLLGLLLHPSTGRYCRET</sequence>
<comment type="caution">
    <text evidence="2">The sequence shown here is derived from an EMBL/GenBank/DDBJ whole genome shotgun (WGS) entry which is preliminary data.</text>
</comment>
<dbReference type="RefSeq" id="WP_193636567.1">
    <property type="nucleotide sequence ID" value="NZ_JADCSA010000001.1"/>
</dbReference>
<name>A0ABR9RNU6_9ACTN</name>
<accession>A0ABR9RNU6</accession>
<keyword evidence="1" id="KW-0812">Transmembrane</keyword>
<keyword evidence="1" id="KW-0472">Membrane</keyword>
<dbReference type="EMBL" id="JADCSA010000001">
    <property type="protein sequence ID" value="MBE7323246.1"/>
    <property type="molecule type" value="Genomic_DNA"/>
</dbReference>
<dbReference type="Proteomes" id="UP000756387">
    <property type="component" value="Unassembled WGS sequence"/>
</dbReference>
<feature type="transmembrane region" description="Helical" evidence="1">
    <location>
        <begin position="99"/>
        <end position="120"/>
    </location>
</feature>